<evidence type="ECO:0000313" key="1">
    <source>
        <dbReference type="EMBL" id="MDR6845459.1"/>
    </source>
</evidence>
<dbReference type="SUPFAM" id="SSF53474">
    <property type="entry name" value="alpha/beta-Hydrolases"/>
    <property type="match status" value="2"/>
</dbReference>
<dbReference type="InterPro" id="IPR029058">
    <property type="entry name" value="AB_hydrolase_fold"/>
</dbReference>
<dbReference type="EMBL" id="JAVDTX010000004">
    <property type="protein sequence ID" value="MDR6845459.1"/>
    <property type="molecule type" value="Genomic_DNA"/>
</dbReference>
<accession>A0ABU1S349</accession>
<protein>
    <submittedName>
        <fullName evidence="1">Carboxylesterase</fullName>
        <ecNumber evidence="1">3.1.1.1</ecNumber>
    </submittedName>
</protein>
<dbReference type="RefSeq" id="WP_310006771.1">
    <property type="nucleotide sequence ID" value="NZ_JAVDTX010000004.1"/>
</dbReference>
<dbReference type="GO" id="GO:0106435">
    <property type="term" value="F:carboxylesterase activity"/>
    <property type="evidence" value="ECO:0007669"/>
    <property type="project" value="UniProtKB-EC"/>
</dbReference>
<dbReference type="Gene3D" id="3.40.50.1820">
    <property type="entry name" value="alpha/beta hydrolase"/>
    <property type="match status" value="1"/>
</dbReference>
<dbReference type="EC" id="3.1.1.1" evidence="1"/>
<name>A0ABU1S349_9FLAO</name>
<comment type="caution">
    <text evidence="1">The sequence shown here is derived from an EMBL/GenBank/DDBJ whole genome shotgun (WGS) entry which is preliminary data.</text>
</comment>
<proteinExistence type="predicted"/>
<dbReference type="Proteomes" id="UP001261871">
    <property type="component" value="Unassembled WGS sequence"/>
</dbReference>
<organism evidence="1 2">
    <name type="scientific">Flavobacterium granuli</name>
    <dbReference type="NCBI Taxonomy" id="280093"/>
    <lineage>
        <taxon>Bacteria</taxon>
        <taxon>Pseudomonadati</taxon>
        <taxon>Bacteroidota</taxon>
        <taxon>Flavobacteriia</taxon>
        <taxon>Flavobacteriales</taxon>
        <taxon>Flavobacteriaceae</taxon>
        <taxon>Flavobacterium</taxon>
    </lineage>
</organism>
<keyword evidence="1" id="KW-0378">Hydrolase</keyword>
<sequence>MTLFFSCSDPTITDDLLDGKVIFDPSLYNPEQFLVSAKYPNPTPEDLSKHIILVVHGYSASTFEWQEFKDWSNESTYRISQVLLDGHGRDYDSFKASNWEDWQSAITEEYEKLIALGYTKISIAGSSTGGTLILALVKSGYFNTHLPPKNLFLIDPIVVSSNKLQSIIGIVGPMIVYAESDQTSAENKYWYRFRPYQTIDELNDVMKIVRKGLENGITLPIGTYLKVFHSLHDPVASTTSTVLIYKGLKTSTGAPIDTQLMDSDIHVFTRLSLRSDVTPLQHANQLEAFNQIANKLK</sequence>
<gene>
    <name evidence="1" type="ORF">J2W95_002166</name>
</gene>
<reference evidence="1 2" key="1">
    <citation type="submission" date="2023-07" db="EMBL/GenBank/DDBJ databases">
        <title>Sorghum-associated microbial communities from plants grown in Nebraska, USA.</title>
        <authorList>
            <person name="Schachtman D."/>
        </authorList>
    </citation>
    <scope>NUCLEOTIDE SEQUENCE [LARGE SCALE GENOMIC DNA]</scope>
    <source>
        <strain evidence="1 2">BE124</strain>
    </source>
</reference>
<evidence type="ECO:0000313" key="2">
    <source>
        <dbReference type="Proteomes" id="UP001261871"/>
    </source>
</evidence>
<keyword evidence="2" id="KW-1185">Reference proteome</keyword>